<dbReference type="PANTHER" id="PTHR30204">
    <property type="entry name" value="REDOX-CYCLING DRUG-SENSING TRANSCRIPTIONAL ACTIVATOR SOXR"/>
    <property type="match status" value="1"/>
</dbReference>
<organism evidence="4 5">
    <name type="scientific">Parerythrobacter jejuensis</name>
    <dbReference type="NCBI Taxonomy" id="795812"/>
    <lineage>
        <taxon>Bacteria</taxon>
        <taxon>Pseudomonadati</taxon>
        <taxon>Pseudomonadota</taxon>
        <taxon>Alphaproteobacteria</taxon>
        <taxon>Sphingomonadales</taxon>
        <taxon>Erythrobacteraceae</taxon>
        <taxon>Parerythrobacter</taxon>
    </lineage>
</organism>
<dbReference type="Proteomes" id="UP000446786">
    <property type="component" value="Unassembled WGS sequence"/>
</dbReference>
<feature type="region of interest" description="Disordered" evidence="2">
    <location>
        <begin position="84"/>
        <end position="123"/>
    </location>
</feature>
<keyword evidence="5" id="KW-1185">Reference proteome</keyword>
<dbReference type="AlphaFoldDB" id="A0A845ATJ6"/>
<name>A0A845ATJ6_9SPHN</name>
<accession>A0A845ATJ6</accession>
<dbReference type="InterPro" id="IPR009061">
    <property type="entry name" value="DNA-bd_dom_put_sf"/>
</dbReference>
<feature type="compositionally biased region" description="Low complexity" evidence="2">
    <location>
        <begin position="95"/>
        <end position="108"/>
    </location>
</feature>
<evidence type="ECO:0000256" key="2">
    <source>
        <dbReference type="SAM" id="MobiDB-lite"/>
    </source>
</evidence>
<evidence type="ECO:0000259" key="3">
    <source>
        <dbReference type="PROSITE" id="PS50937"/>
    </source>
</evidence>
<evidence type="ECO:0000313" key="4">
    <source>
        <dbReference type="EMBL" id="MXP32829.1"/>
    </source>
</evidence>
<dbReference type="GO" id="GO:0003677">
    <property type="term" value="F:DNA binding"/>
    <property type="evidence" value="ECO:0007669"/>
    <property type="project" value="UniProtKB-KW"/>
</dbReference>
<protein>
    <submittedName>
        <fullName evidence="4">MerR family transcriptional regulator</fullName>
    </submittedName>
</protein>
<reference evidence="4 5" key="1">
    <citation type="submission" date="2019-12" db="EMBL/GenBank/DDBJ databases">
        <title>Genomic-based taxomic classification of the family Erythrobacteraceae.</title>
        <authorList>
            <person name="Xu L."/>
        </authorList>
    </citation>
    <scope>NUCLEOTIDE SEQUENCE [LARGE SCALE GENOMIC DNA]</scope>
    <source>
        <strain evidence="4 5">JCM 16677</strain>
    </source>
</reference>
<feature type="domain" description="HTH merR-type" evidence="3">
    <location>
        <begin position="16"/>
        <end position="84"/>
    </location>
</feature>
<dbReference type="EMBL" id="WTYE01000001">
    <property type="protein sequence ID" value="MXP32829.1"/>
    <property type="molecule type" value="Genomic_DNA"/>
</dbReference>
<dbReference type="InterPro" id="IPR047057">
    <property type="entry name" value="MerR_fam"/>
</dbReference>
<dbReference type="InterPro" id="IPR000551">
    <property type="entry name" value="MerR-type_HTH_dom"/>
</dbReference>
<dbReference type="RefSeq" id="WP_160780131.1">
    <property type="nucleotide sequence ID" value="NZ_BAAAZF010000001.1"/>
</dbReference>
<comment type="caution">
    <text evidence="4">The sequence shown here is derived from an EMBL/GenBank/DDBJ whole genome shotgun (WGS) entry which is preliminary data.</text>
</comment>
<evidence type="ECO:0000256" key="1">
    <source>
        <dbReference type="ARBA" id="ARBA00023125"/>
    </source>
</evidence>
<keyword evidence="1" id="KW-0238">DNA-binding</keyword>
<dbReference type="Gene3D" id="1.10.1660.10">
    <property type="match status" value="1"/>
</dbReference>
<proteinExistence type="predicted"/>
<dbReference type="SMART" id="SM00422">
    <property type="entry name" value="HTH_MERR"/>
    <property type="match status" value="1"/>
</dbReference>
<dbReference type="PROSITE" id="PS50937">
    <property type="entry name" value="HTH_MERR_2"/>
    <property type="match status" value="1"/>
</dbReference>
<dbReference type="GO" id="GO:0003700">
    <property type="term" value="F:DNA-binding transcription factor activity"/>
    <property type="evidence" value="ECO:0007669"/>
    <property type="project" value="InterPro"/>
</dbReference>
<dbReference type="CDD" id="cd04765">
    <property type="entry name" value="HTH_MlrA-like_sg2"/>
    <property type="match status" value="1"/>
</dbReference>
<dbReference type="OrthoDB" id="9810140at2"/>
<sequence>MTATFDDGKDDGALRTIGELGKALGLKPHVLRYWEEQFPTLEPLKRSGNRRYYRPEDVALVEAIDRLVNHEGYTLKGARQAIEEGRVALGEQPDAKPSSTPAPAASPASDDEARLPEAFAPAVTGVGHTAPEIVAELKDIRDKLAQAVGA</sequence>
<dbReference type="PANTHER" id="PTHR30204:SF15">
    <property type="entry name" value="BLL5018 PROTEIN"/>
    <property type="match status" value="1"/>
</dbReference>
<dbReference type="Pfam" id="PF13411">
    <property type="entry name" value="MerR_1"/>
    <property type="match status" value="1"/>
</dbReference>
<gene>
    <name evidence="4" type="ORF">GRI94_13445</name>
</gene>
<dbReference type="SUPFAM" id="SSF46955">
    <property type="entry name" value="Putative DNA-binding domain"/>
    <property type="match status" value="1"/>
</dbReference>
<evidence type="ECO:0000313" key="5">
    <source>
        <dbReference type="Proteomes" id="UP000446786"/>
    </source>
</evidence>